<feature type="transmembrane region" description="Helical" evidence="5">
    <location>
        <begin position="166"/>
        <end position="188"/>
    </location>
</feature>
<dbReference type="GO" id="GO:0005886">
    <property type="term" value="C:plasma membrane"/>
    <property type="evidence" value="ECO:0007669"/>
    <property type="project" value="TreeGrafter"/>
</dbReference>
<dbReference type="SUPFAM" id="SSF103473">
    <property type="entry name" value="MFS general substrate transporter"/>
    <property type="match status" value="1"/>
</dbReference>
<feature type="transmembrane region" description="Helical" evidence="5">
    <location>
        <begin position="72"/>
        <end position="93"/>
    </location>
</feature>
<dbReference type="EMBL" id="CP051142">
    <property type="protein sequence ID" value="QIX00917.1"/>
    <property type="molecule type" value="Genomic_DNA"/>
</dbReference>
<dbReference type="OrthoDB" id="268400at2759"/>
<evidence type="ECO:0000256" key="1">
    <source>
        <dbReference type="ARBA" id="ARBA00004141"/>
    </source>
</evidence>
<gene>
    <name evidence="6" type="ORF">AMS68_006434</name>
</gene>
<evidence type="ECO:0000313" key="7">
    <source>
        <dbReference type="Proteomes" id="UP000503462"/>
    </source>
</evidence>
<dbReference type="GO" id="GO:0022857">
    <property type="term" value="F:transmembrane transporter activity"/>
    <property type="evidence" value="ECO:0007669"/>
    <property type="project" value="TreeGrafter"/>
</dbReference>
<evidence type="ECO:0000256" key="2">
    <source>
        <dbReference type="ARBA" id="ARBA00022692"/>
    </source>
</evidence>
<reference evidence="6 7" key="1">
    <citation type="journal article" date="2016" name="Sci. Rep.">
        <title>Peltaster fructicola genome reveals evolution from an invasive phytopathogen to an ectophytic parasite.</title>
        <authorList>
            <person name="Xu C."/>
            <person name="Chen H."/>
            <person name="Gleason M.L."/>
            <person name="Xu J.R."/>
            <person name="Liu H."/>
            <person name="Zhang R."/>
            <person name="Sun G."/>
        </authorList>
    </citation>
    <scope>NUCLEOTIDE SEQUENCE [LARGE SCALE GENOMIC DNA]</scope>
    <source>
        <strain evidence="6 7">LNHT1506</strain>
    </source>
</reference>
<dbReference type="AlphaFoldDB" id="A0A6H0Y1Q7"/>
<dbReference type="PANTHER" id="PTHR23502">
    <property type="entry name" value="MAJOR FACILITATOR SUPERFAMILY"/>
    <property type="match status" value="1"/>
</dbReference>
<name>A0A6H0Y1Q7_9PEZI</name>
<feature type="transmembrane region" description="Helical" evidence="5">
    <location>
        <begin position="99"/>
        <end position="127"/>
    </location>
</feature>
<evidence type="ECO:0008006" key="8">
    <source>
        <dbReference type="Google" id="ProtNLM"/>
    </source>
</evidence>
<accession>A0A6H0Y1Q7</accession>
<keyword evidence="2 5" id="KW-0812">Transmembrane</keyword>
<organism evidence="6 7">
    <name type="scientific">Peltaster fructicola</name>
    <dbReference type="NCBI Taxonomy" id="286661"/>
    <lineage>
        <taxon>Eukaryota</taxon>
        <taxon>Fungi</taxon>
        <taxon>Dikarya</taxon>
        <taxon>Ascomycota</taxon>
        <taxon>Pezizomycotina</taxon>
        <taxon>Dothideomycetes</taxon>
        <taxon>Dothideomycetes incertae sedis</taxon>
        <taxon>Peltaster</taxon>
    </lineage>
</organism>
<keyword evidence="7" id="KW-1185">Reference proteome</keyword>
<comment type="subcellular location">
    <subcellularLocation>
        <location evidence="1">Membrane</location>
        <topology evidence="1">Multi-pass membrane protein</topology>
    </subcellularLocation>
</comment>
<proteinExistence type="predicted"/>
<evidence type="ECO:0000256" key="4">
    <source>
        <dbReference type="ARBA" id="ARBA00023136"/>
    </source>
</evidence>
<feature type="transmembrane region" description="Helical" evidence="5">
    <location>
        <begin position="134"/>
        <end position="154"/>
    </location>
</feature>
<feature type="transmembrane region" description="Helical" evidence="5">
    <location>
        <begin position="26"/>
        <end position="51"/>
    </location>
</feature>
<keyword evidence="3 5" id="KW-1133">Transmembrane helix</keyword>
<evidence type="ECO:0000256" key="3">
    <source>
        <dbReference type="ARBA" id="ARBA00022989"/>
    </source>
</evidence>
<evidence type="ECO:0000313" key="6">
    <source>
        <dbReference type="EMBL" id="QIX00917.1"/>
    </source>
</evidence>
<sequence length="205" mass="22453">MIGATIAADHPAAPPLIVQPWEWPCFYLTLCLIPILIASLGTILVTGRMADVVSNCGERRRPDGKRAPEDQLLNLVLPTISGVVGTLLCGIAGGPPTLYPWPVFLAGLGLLAFGLLGANTVGTVYVLEYYPEMGGSALLSIASIRYIVAFFLSFRISDWVVDSGCYFKSFLIYTLSMAVYAAMLPLLWRFGPAWRVRFPCRRMYV</sequence>
<keyword evidence="4 5" id="KW-0472">Membrane</keyword>
<dbReference type="Proteomes" id="UP000503462">
    <property type="component" value="Chromosome 4"/>
</dbReference>
<dbReference type="InterPro" id="IPR036259">
    <property type="entry name" value="MFS_trans_sf"/>
</dbReference>
<dbReference type="PANTHER" id="PTHR23502:SF34">
    <property type="entry name" value="PROTEIN HOL1"/>
    <property type="match status" value="1"/>
</dbReference>
<evidence type="ECO:0000256" key="5">
    <source>
        <dbReference type="SAM" id="Phobius"/>
    </source>
</evidence>
<protein>
    <recommendedName>
        <fullName evidence="8">Major facilitator superfamily (MFS) profile domain-containing protein</fullName>
    </recommendedName>
</protein>